<reference evidence="1 2" key="1">
    <citation type="submission" date="2020-08" db="EMBL/GenBank/DDBJ databases">
        <title>Sequencing the genomes of 1000 actinobacteria strains.</title>
        <authorList>
            <person name="Klenk H.-P."/>
        </authorList>
    </citation>
    <scope>NUCLEOTIDE SEQUENCE [LARGE SCALE GENOMIC DNA]</scope>
    <source>
        <strain evidence="1 2">DSM 43023</strain>
    </source>
</reference>
<name>A0A7W7S104_9ACTN</name>
<dbReference type="Proteomes" id="UP000534286">
    <property type="component" value="Unassembled WGS sequence"/>
</dbReference>
<comment type="caution">
    <text evidence="1">The sequence shown here is derived from an EMBL/GenBank/DDBJ whole genome shotgun (WGS) entry which is preliminary data.</text>
</comment>
<dbReference type="AlphaFoldDB" id="A0A7W7S104"/>
<keyword evidence="2" id="KW-1185">Reference proteome</keyword>
<evidence type="ECO:0000313" key="1">
    <source>
        <dbReference type="EMBL" id="MBB4941929.1"/>
    </source>
</evidence>
<evidence type="ECO:0000313" key="2">
    <source>
        <dbReference type="Proteomes" id="UP000534286"/>
    </source>
</evidence>
<organism evidence="1 2">
    <name type="scientific">Streptosporangium album</name>
    <dbReference type="NCBI Taxonomy" id="47479"/>
    <lineage>
        <taxon>Bacteria</taxon>
        <taxon>Bacillati</taxon>
        <taxon>Actinomycetota</taxon>
        <taxon>Actinomycetes</taxon>
        <taxon>Streptosporangiales</taxon>
        <taxon>Streptosporangiaceae</taxon>
        <taxon>Streptosporangium</taxon>
    </lineage>
</organism>
<protein>
    <submittedName>
        <fullName evidence="1">Uncharacterized protein</fullName>
    </submittedName>
</protein>
<proteinExistence type="predicted"/>
<sequence>MPHRDAADTTAALVAAQVQTYAPTWMVRWNRCRRRLEAWECSDPVRCRIVDGRSGVELWNKMAQTDMELWATQHRQGAA</sequence>
<accession>A0A7W7S104</accession>
<dbReference type="EMBL" id="JACHJU010000003">
    <property type="protein sequence ID" value="MBB4941929.1"/>
    <property type="molecule type" value="Genomic_DNA"/>
</dbReference>
<dbReference type="RefSeq" id="WP_184757994.1">
    <property type="nucleotide sequence ID" value="NZ_BAABEK010000153.1"/>
</dbReference>
<gene>
    <name evidence="1" type="ORF">FHR32_006315</name>
</gene>